<comment type="caution">
    <text evidence="5">The sequence shown here is derived from an EMBL/GenBank/DDBJ whole genome shotgun (WGS) entry which is preliminary data.</text>
</comment>
<dbReference type="RefSeq" id="WP_334661145.1">
    <property type="nucleotide sequence ID" value="NZ_JARULZ010000002.1"/>
</dbReference>
<dbReference type="SUPFAM" id="SSF56801">
    <property type="entry name" value="Acetyl-CoA synthetase-like"/>
    <property type="match status" value="1"/>
</dbReference>
<evidence type="ECO:0000256" key="3">
    <source>
        <dbReference type="ARBA" id="ARBA00022553"/>
    </source>
</evidence>
<sequence length="1106" mass="120215">MEGSPMQFSLSAEQRRLLDQMLDDADVAPVQDRVKPRMGPPDRAPLSFGQERLYIVDQINPGSPMYVGTGALRLRGELDTDVLRRCFTLLVRRHEVLRTALVESPETGEPEQRILPADAIHLELPVRKVNSSSLRTAVAEAASEAFDLACAPLLRPVLLEVVDAPEREWVLVLSVHHVIVDGWSMSLLMGELGHAYTALIEGGEPRFGELPVQYADFAAWQRESLEQGRLEDQLEYWRRQLDGIPMVDIPTDRPRPARRSYAGDTVPLHLSPSVVAGLRALTDEAQATLFMALGTAWSIVLGRWSGERDVVVGTPVAGRRLAELENIVGFFVNTLPLRLRTAPDDTFRTLLEHTREVCVEAYAHQDLPFERIVADLPAERDVSGQTSLARHWLVLHNTRPPAFSAPGLEAELMPSLVGNVRCDLSVQLVPETDGGLDGWLEFSTELFDRATAERLATALTSVLASVATAPDRPVRTLPMMPEEEYDRMLRAFGSAPSVEPEHPGVVEWFEAQVDRAPEAVAVIADGAGETATYTQLDRRANRIAHLLLERGVGPEDRVGVCLERGTDLVASVLGVLKAGAVLLPLDPEQPTRRLQRLVEQGDPRVILTHPGDHPDFDGRTTLPLSADSLAGSPREGRPAIAVPPEHAVSLLYTSGSTGRPKGVLSTHGGLLNRLAGMQAAYRPGPTDRVLQKAPISFDVSMWELLLPLVTGGAVVAARPGGHRDLDYLHELIDRERVTVCHFVPSVLQEFTGGADTGHPQLRLLLSGGERLSQALAQEVLTRFPRTQLFNQYGPTEATIDVTAGQVVEPVPLNVPVGRPVPGAELHVLDESGLAQPVGVQGQLFIGGVQLARGYLDAPALTAERFVPHPLVPGARLYATGDRARRLADGTLEFLGRIDEQVKIGGVRIEPGEVEAALRLHPAVTDALVRAHTDEQGRTRLVGYVTTGRQDPPDDLESRLRELLGGLLPEAMVPAVLLSVPQWPLGDHGKIDVSALPRPDRDRASGSLYEAPRGPVEEKLAALCSELLQVPRIGRHDSFFALGGNSLLAIRAIARIRTEFGVRVKIGQFFGTTDLASLGELVVQNQAEGGTAAAPAATIPRIDRTRG</sequence>
<dbReference type="Pfam" id="PF13193">
    <property type="entry name" value="AMP-binding_C"/>
    <property type="match status" value="1"/>
</dbReference>
<reference evidence="5" key="1">
    <citation type="submission" date="2023-04" db="EMBL/GenBank/DDBJ databases">
        <title>Genomic diversity of scab-causing Streptomyces spp. in the province of Quebec, Canada.</title>
        <authorList>
            <person name="Biessy A."/>
            <person name="Cadieux M."/>
            <person name="Ciotola M."/>
            <person name="Filion M."/>
        </authorList>
    </citation>
    <scope>NUCLEOTIDE SEQUENCE</scope>
    <source>
        <strain evidence="5">B21-115</strain>
    </source>
</reference>
<keyword evidence="2" id="KW-0596">Phosphopantetheine</keyword>
<dbReference type="Gene3D" id="2.30.38.10">
    <property type="entry name" value="Luciferase, Domain 3"/>
    <property type="match status" value="1"/>
</dbReference>
<organism evidence="5 6">
    <name type="scientific">Streptomyces bottropensis</name>
    <dbReference type="NCBI Taxonomy" id="42235"/>
    <lineage>
        <taxon>Bacteria</taxon>
        <taxon>Bacillati</taxon>
        <taxon>Actinomycetota</taxon>
        <taxon>Actinomycetes</taxon>
        <taxon>Kitasatosporales</taxon>
        <taxon>Streptomycetaceae</taxon>
        <taxon>Streptomyces</taxon>
    </lineage>
</organism>
<dbReference type="InterPro" id="IPR020806">
    <property type="entry name" value="PKS_PP-bd"/>
</dbReference>
<dbReference type="EMBL" id="JARULZ010000002">
    <property type="protein sequence ID" value="MEH0638490.1"/>
    <property type="molecule type" value="Genomic_DNA"/>
</dbReference>
<dbReference type="PROSITE" id="PS00455">
    <property type="entry name" value="AMP_BINDING"/>
    <property type="match status" value="1"/>
</dbReference>
<accession>A0ABU8AXT5</accession>
<comment type="cofactor">
    <cofactor evidence="1">
        <name>pantetheine 4'-phosphate</name>
        <dbReference type="ChEBI" id="CHEBI:47942"/>
    </cofactor>
</comment>
<dbReference type="InterPro" id="IPR025110">
    <property type="entry name" value="AMP-bd_C"/>
</dbReference>
<dbReference type="PANTHER" id="PTHR45527:SF1">
    <property type="entry name" value="FATTY ACID SYNTHASE"/>
    <property type="match status" value="1"/>
</dbReference>
<dbReference type="InterPro" id="IPR006162">
    <property type="entry name" value="Ppantetheine_attach_site"/>
</dbReference>
<dbReference type="SUPFAM" id="SSF52777">
    <property type="entry name" value="CoA-dependent acyltransferases"/>
    <property type="match status" value="2"/>
</dbReference>
<name>A0ABU8AXT5_9ACTN</name>
<dbReference type="PANTHER" id="PTHR45527">
    <property type="entry name" value="NONRIBOSOMAL PEPTIDE SYNTHETASE"/>
    <property type="match status" value="1"/>
</dbReference>
<dbReference type="Pfam" id="PF00668">
    <property type="entry name" value="Condensation"/>
    <property type="match status" value="1"/>
</dbReference>
<dbReference type="SMART" id="SM00823">
    <property type="entry name" value="PKS_PP"/>
    <property type="match status" value="1"/>
</dbReference>
<gene>
    <name evidence="5" type="ORF">QBA35_35250</name>
</gene>
<evidence type="ECO:0000256" key="2">
    <source>
        <dbReference type="ARBA" id="ARBA00022450"/>
    </source>
</evidence>
<dbReference type="Gene3D" id="3.30.300.30">
    <property type="match status" value="1"/>
</dbReference>
<dbReference type="SUPFAM" id="SSF47336">
    <property type="entry name" value="ACP-like"/>
    <property type="match status" value="1"/>
</dbReference>
<proteinExistence type="predicted"/>
<dbReference type="Pfam" id="PF00501">
    <property type="entry name" value="AMP-binding"/>
    <property type="match status" value="1"/>
</dbReference>
<dbReference type="Gene3D" id="3.40.50.1820">
    <property type="entry name" value="alpha/beta hydrolase"/>
    <property type="match status" value="1"/>
</dbReference>
<dbReference type="PROSITE" id="PS50075">
    <property type="entry name" value="CARRIER"/>
    <property type="match status" value="1"/>
</dbReference>
<dbReference type="InterPro" id="IPR000873">
    <property type="entry name" value="AMP-dep_synth/lig_dom"/>
</dbReference>
<dbReference type="InterPro" id="IPR020845">
    <property type="entry name" value="AMP-binding_CS"/>
</dbReference>
<dbReference type="PROSITE" id="PS00012">
    <property type="entry name" value="PHOSPHOPANTETHEINE"/>
    <property type="match status" value="1"/>
</dbReference>
<dbReference type="Pfam" id="PF00550">
    <property type="entry name" value="PP-binding"/>
    <property type="match status" value="1"/>
</dbReference>
<evidence type="ECO:0000256" key="1">
    <source>
        <dbReference type="ARBA" id="ARBA00001957"/>
    </source>
</evidence>
<evidence type="ECO:0000313" key="5">
    <source>
        <dbReference type="EMBL" id="MEH0638490.1"/>
    </source>
</evidence>
<keyword evidence="6" id="KW-1185">Reference proteome</keyword>
<protein>
    <submittedName>
        <fullName evidence="5">Amino acid adenylation domain-containing protein</fullName>
    </submittedName>
</protein>
<dbReference type="InterPro" id="IPR029058">
    <property type="entry name" value="AB_hydrolase_fold"/>
</dbReference>
<dbReference type="InterPro" id="IPR001242">
    <property type="entry name" value="Condensation_dom"/>
</dbReference>
<dbReference type="NCBIfam" id="TIGR01733">
    <property type="entry name" value="AA-adenyl-dom"/>
    <property type="match status" value="1"/>
</dbReference>
<dbReference type="Gene3D" id="3.40.50.980">
    <property type="match status" value="2"/>
</dbReference>
<feature type="domain" description="Carrier" evidence="4">
    <location>
        <begin position="1010"/>
        <end position="1085"/>
    </location>
</feature>
<dbReference type="CDD" id="cd17646">
    <property type="entry name" value="A_NRPS_AB3403-like"/>
    <property type="match status" value="1"/>
</dbReference>
<keyword evidence="3" id="KW-0597">Phosphoprotein</keyword>
<dbReference type="Proteomes" id="UP001310290">
    <property type="component" value="Unassembled WGS sequence"/>
</dbReference>
<dbReference type="InterPro" id="IPR045851">
    <property type="entry name" value="AMP-bd_C_sf"/>
</dbReference>
<dbReference type="InterPro" id="IPR036736">
    <property type="entry name" value="ACP-like_sf"/>
</dbReference>
<dbReference type="InterPro" id="IPR010071">
    <property type="entry name" value="AA_adenyl_dom"/>
</dbReference>
<dbReference type="Gene3D" id="3.30.559.30">
    <property type="entry name" value="Nonribosomal peptide synthetase, condensation domain"/>
    <property type="match status" value="1"/>
</dbReference>
<evidence type="ECO:0000313" key="6">
    <source>
        <dbReference type="Proteomes" id="UP001310290"/>
    </source>
</evidence>
<evidence type="ECO:0000259" key="4">
    <source>
        <dbReference type="PROSITE" id="PS50075"/>
    </source>
</evidence>
<dbReference type="InterPro" id="IPR023213">
    <property type="entry name" value="CAT-like_dom_sf"/>
</dbReference>
<dbReference type="InterPro" id="IPR009081">
    <property type="entry name" value="PP-bd_ACP"/>
</dbReference>
<dbReference type="CDD" id="cd19531">
    <property type="entry name" value="LCL_NRPS-like"/>
    <property type="match status" value="1"/>
</dbReference>
<dbReference type="Gene3D" id="3.30.559.10">
    <property type="entry name" value="Chloramphenicol acetyltransferase-like domain"/>
    <property type="match status" value="1"/>
</dbReference>